<dbReference type="RefSeq" id="XP_049266625.1">
    <property type="nucleotide sequence ID" value="XM_049410355.1"/>
</dbReference>
<gene>
    <name evidence="1" type="ORF">J8A68_000071</name>
</gene>
<dbReference type="Proteomes" id="UP000694255">
    <property type="component" value="Unassembled WGS sequence"/>
</dbReference>
<keyword evidence="2" id="KW-1185">Reference proteome</keyword>
<sequence length="218" mass="25829">MLEIIYSIRDGMKEAWSSLEEKFEGVNDAEFKQLEEFLLENLDSWNWGTFLSYKCRKLQNFIYVRRCLSHARVRGYDDFNVKMDPFPPRYVYSNKFANIQERFIKYLQQIEFVVNNERFRLVFEQKESAYELFSLKASISRLSQVLEIFKSSMSEEDELVIAEIPEPSDVEVDDAPDDDYCYSFFVIRSKTGKIQSVHKDFHIKKLDIKLTAPSRDSA</sequence>
<protein>
    <submittedName>
        <fullName evidence="1">Uncharacterized protein</fullName>
    </submittedName>
</protein>
<accession>A0A8J5QX96</accession>
<evidence type="ECO:0000313" key="2">
    <source>
        <dbReference type="Proteomes" id="UP000694255"/>
    </source>
</evidence>
<dbReference type="AlphaFoldDB" id="A0A8J5QX96"/>
<proteinExistence type="predicted"/>
<dbReference type="EMBL" id="JAGSYN010000006">
    <property type="protein sequence ID" value="KAG7666397.1"/>
    <property type="molecule type" value="Genomic_DNA"/>
</dbReference>
<comment type="caution">
    <text evidence="1">The sequence shown here is derived from an EMBL/GenBank/DDBJ whole genome shotgun (WGS) entry which is preliminary data.</text>
</comment>
<dbReference type="GeneID" id="73466872"/>
<name>A0A8J5QX96_9ASCO</name>
<evidence type="ECO:0000313" key="1">
    <source>
        <dbReference type="EMBL" id="KAG7666397.1"/>
    </source>
</evidence>
<reference evidence="1 2" key="1">
    <citation type="journal article" date="2021" name="DNA Res.">
        <title>Genome analysis of Candida subhashii reveals its hybrid nature and dual mitochondrial genome conformations.</title>
        <authorList>
            <person name="Mixao V."/>
            <person name="Hegedusova E."/>
            <person name="Saus E."/>
            <person name="Pryszcz L.P."/>
            <person name="Cillingova A."/>
            <person name="Nosek J."/>
            <person name="Gabaldon T."/>
        </authorList>
    </citation>
    <scope>NUCLEOTIDE SEQUENCE [LARGE SCALE GENOMIC DNA]</scope>
    <source>
        <strain evidence="1 2">CBS 10753</strain>
    </source>
</reference>
<organism evidence="1 2">
    <name type="scientific">[Candida] subhashii</name>
    <dbReference type="NCBI Taxonomy" id="561895"/>
    <lineage>
        <taxon>Eukaryota</taxon>
        <taxon>Fungi</taxon>
        <taxon>Dikarya</taxon>
        <taxon>Ascomycota</taxon>
        <taxon>Saccharomycotina</taxon>
        <taxon>Pichiomycetes</taxon>
        <taxon>Debaryomycetaceae</taxon>
        <taxon>Spathaspora</taxon>
    </lineage>
</organism>